<dbReference type="EMBL" id="AIMB01000008">
    <property type="protein sequence ID" value="EJF89109.1"/>
    <property type="molecule type" value="Genomic_DNA"/>
</dbReference>
<reference evidence="1 2" key="1">
    <citation type="submission" date="2012-03" db="EMBL/GenBank/DDBJ databases">
        <title>The Genome Sequence of Bartonella tamiae Th239.</title>
        <authorList>
            <consortium name="The Broad Institute Genome Sequencing Platform"/>
            <consortium name="The Broad Institute Genome Sequencing Center for Infectious Disease"/>
            <person name="Feldgarden M."/>
            <person name="Kirby J."/>
            <person name="Kosoy M."/>
            <person name="Birtles R."/>
            <person name="Probert W.S."/>
            <person name="Chiaraviglio L."/>
            <person name="Young S.K."/>
            <person name="Zeng Q."/>
            <person name="Gargeya S."/>
            <person name="Fitzgerald M."/>
            <person name="Haas B."/>
            <person name="Abouelleil A."/>
            <person name="Alvarado L."/>
            <person name="Arachchi H.M."/>
            <person name="Berlin A."/>
            <person name="Chapman S.B."/>
            <person name="Gearin G."/>
            <person name="Goldberg J."/>
            <person name="Griggs A."/>
            <person name="Gujja S."/>
            <person name="Hansen M."/>
            <person name="Heiman D."/>
            <person name="Howarth C."/>
            <person name="Larimer J."/>
            <person name="Lui A."/>
            <person name="MacDonald P.J.P."/>
            <person name="McCowen C."/>
            <person name="Montmayeur A."/>
            <person name="Murphy C."/>
            <person name="Neiman D."/>
            <person name="Pearson M."/>
            <person name="Priest M."/>
            <person name="Roberts A."/>
            <person name="Saif S."/>
            <person name="Shea T."/>
            <person name="Sisk P."/>
            <person name="Stolte C."/>
            <person name="Sykes S."/>
            <person name="Wortman J."/>
            <person name="Nusbaum C."/>
            <person name="Birren B."/>
        </authorList>
    </citation>
    <scope>NUCLEOTIDE SEQUENCE [LARGE SCALE GENOMIC DNA]</scope>
    <source>
        <strain evidence="1 2">Th239</strain>
    </source>
</reference>
<evidence type="ECO:0000313" key="2">
    <source>
        <dbReference type="Proteomes" id="UP000008952"/>
    </source>
</evidence>
<accession>J0R0R2</accession>
<evidence type="ECO:0000313" key="1">
    <source>
        <dbReference type="EMBL" id="EJF89109.1"/>
    </source>
</evidence>
<name>J0R0R2_9HYPH</name>
<keyword evidence="2" id="KW-1185">Reference proteome</keyword>
<sequence length="227" mass="26187">MRIYFTLFRLPVFFFMAFFIMALRPVYSASPMNILGFTTETSLAEFIEKGKTLSANKSTYDFRNDSGEFMTGFTMVDRFQNGEIAAESVVFFASVRGQPQEKPNFIGRSTTYHGNPDKPLFDNLRQKLIEQLGPAYETQAFGYQNRMQWVENKDKTPDQCTRLQDVSPLNKCGNILTMVINTENNWHNVSEIQIFIEDPKRVAEFAAMRQKEAPKLQLHPHAQQSQQ</sequence>
<protein>
    <submittedName>
        <fullName evidence="1">Uncharacterized protein</fullName>
    </submittedName>
</protein>
<dbReference type="AlphaFoldDB" id="J0R0R2"/>
<comment type="caution">
    <text evidence="1">The sequence shown here is derived from an EMBL/GenBank/DDBJ whole genome shotgun (WGS) entry which is preliminary data.</text>
</comment>
<proteinExistence type="predicted"/>
<dbReference type="Proteomes" id="UP000008952">
    <property type="component" value="Unassembled WGS sequence"/>
</dbReference>
<dbReference type="RefSeq" id="WP_008040209.1">
    <property type="nucleotide sequence ID" value="NZ_JH725147.1"/>
</dbReference>
<gene>
    <name evidence="1" type="ORF">ME5_01660</name>
</gene>
<dbReference type="PATRIC" id="fig|1094558.3.peg.1782"/>
<dbReference type="HOGENOM" id="CLU_1217887_0_0_5"/>
<organism evidence="1 2">
    <name type="scientific">Bartonella tamiae Th239</name>
    <dbReference type="NCBI Taxonomy" id="1094558"/>
    <lineage>
        <taxon>Bacteria</taxon>
        <taxon>Pseudomonadati</taxon>
        <taxon>Pseudomonadota</taxon>
        <taxon>Alphaproteobacteria</taxon>
        <taxon>Hyphomicrobiales</taxon>
        <taxon>Bartonellaceae</taxon>
        <taxon>Bartonella</taxon>
    </lineage>
</organism>